<accession>A0A372EIK8</accession>
<gene>
    <name evidence="8" type="ORF">DY262_12300</name>
</gene>
<evidence type="ECO:0000256" key="5">
    <source>
        <dbReference type="ARBA" id="ARBA00023136"/>
    </source>
</evidence>
<feature type="transmembrane region" description="Helical" evidence="6">
    <location>
        <begin position="91"/>
        <end position="111"/>
    </location>
</feature>
<dbReference type="Gene3D" id="1.20.1250.20">
    <property type="entry name" value="MFS general substrate transporter like domains"/>
    <property type="match status" value="1"/>
</dbReference>
<keyword evidence="9" id="KW-1185">Reference proteome</keyword>
<feature type="transmembrane region" description="Helical" evidence="6">
    <location>
        <begin position="123"/>
        <end position="142"/>
    </location>
</feature>
<evidence type="ECO:0000313" key="8">
    <source>
        <dbReference type="EMBL" id="RFP78365.1"/>
    </source>
</evidence>
<dbReference type="Proteomes" id="UP000261931">
    <property type="component" value="Unassembled WGS sequence"/>
</dbReference>
<dbReference type="SUPFAM" id="SSF103473">
    <property type="entry name" value="MFS general substrate transporter"/>
    <property type="match status" value="1"/>
</dbReference>
<dbReference type="InterPro" id="IPR050189">
    <property type="entry name" value="MFS_Efflux_Transporters"/>
</dbReference>
<evidence type="ECO:0000313" key="9">
    <source>
        <dbReference type="Proteomes" id="UP000261931"/>
    </source>
</evidence>
<evidence type="ECO:0000256" key="3">
    <source>
        <dbReference type="ARBA" id="ARBA00022692"/>
    </source>
</evidence>
<feature type="transmembrane region" description="Helical" evidence="6">
    <location>
        <begin position="227"/>
        <end position="247"/>
    </location>
</feature>
<dbReference type="GO" id="GO:0022857">
    <property type="term" value="F:transmembrane transporter activity"/>
    <property type="evidence" value="ECO:0007669"/>
    <property type="project" value="InterPro"/>
</dbReference>
<evidence type="ECO:0000256" key="2">
    <source>
        <dbReference type="ARBA" id="ARBA00022475"/>
    </source>
</evidence>
<dbReference type="GO" id="GO:0005886">
    <property type="term" value="C:plasma membrane"/>
    <property type="evidence" value="ECO:0007669"/>
    <property type="project" value="UniProtKB-SubCell"/>
</dbReference>
<name>A0A372EIK8_9BURK</name>
<feature type="domain" description="Major facilitator superfamily (MFS) profile" evidence="7">
    <location>
        <begin position="1"/>
        <end position="375"/>
    </location>
</feature>
<reference evidence="8 9" key="1">
    <citation type="submission" date="2018-08" db="EMBL/GenBank/DDBJ databases">
        <title>Hydrogenophaga sp. LA-38 isolated from sludge.</title>
        <authorList>
            <person name="Im W.-T."/>
        </authorList>
    </citation>
    <scope>NUCLEOTIDE SEQUENCE [LARGE SCALE GENOMIC DNA]</scope>
    <source>
        <strain evidence="8 9">LA-38</strain>
    </source>
</reference>
<dbReference type="CDD" id="cd17324">
    <property type="entry name" value="MFS_NepI_like"/>
    <property type="match status" value="1"/>
</dbReference>
<keyword evidence="3 6" id="KW-0812">Transmembrane</keyword>
<keyword evidence="2" id="KW-1003">Cell membrane</keyword>
<dbReference type="PANTHER" id="PTHR43124:SF10">
    <property type="entry name" value="PURINE EFFLUX PUMP PBUE"/>
    <property type="match status" value="1"/>
</dbReference>
<dbReference type="InterPro" id="IPR036259">
    <property type="entry name" value="MFS_trans_sf"/>
</dbReference>
<dbReference type="PROSITE" id="PS50850">
    <property type="entry name" value="MFS"/>
    <property type="match status" value="1"/>
</dbReference>
<feature type="transmembrane region" description="Helical" evidence="6">
    <location>
        <begin position="346"/>
        <end position="368"/>
    </location>
</feature>
<keyword evidence="4 6" id="KW-1133">Transmembrane helix</keyword>
<dbReference type="EMBL" id="QVLS01000007">
    <property type="protein sequence ID" value="RFP78365.1"/>
    <property type="molecule type" value="Genomic_DNA"/>
</dbReference>
<comment type="caution">
    <text evidence="8">The sequence shown here is derived from an EMBL/GenBank/DDBJ whole genome shotgun (WGS) entry which is preliminary data.</text>
</comment>
<protein>
    <submittedName>
        <fullName evidence="8">MFS transporter</fullName>
    </submittedName>
</protein>
<feature type="transmembrane region" description="Helical" evidence="6">
    <location>
        <begin position="35"/>
        <end position="55"/>
    </location>
</feature>
<dbReference type="PANTHER" id="PTHR43124">
    <property type="entry name" value="PURINE EFFLUX PUMP PBUE"/>
    <property type="match status" value="1"/>
</dbReference>
<evidence type="ECO:0000256" key="6">
    <source>
        <dbReference type="SAM" id="Phobius"/>
    </source>
</evidence>
<evidence type="ECO:0000259" key="7">
    <source>
        <dbReference type="PROSITE" id="PS50850"/>
    </source>
</evidence>
<evidence type="ECO:0000256" key="1">
    <source>
        <dbReference type="ARBA" id="ARBA00004651"/>
    </source>
</evidence>
<dbReference type="InterPro" id="IPR011701">
    <property type="entry name" value="MFS"/>
</dbReference>
<dbReference type="InterPro" id="IPR020846">
    <property type="entry name" value="MFS_dom"/>
</dbReference>
<proteinExistence type="predicted"/>
<feature type="transmembrane region" description="Helical" evidence="6">
    <location>
        <begin position="259"/>
        <end position="276"/>
    </location>
</feature>
<feature type="transmembrane region" description="Helical" evidence="6">
    <location>
        <begin position="148"/>
        <end position="167"/>
    </location>
</feature>
<comment type="subcellular location">
    <subcellularLocation>
        <location evidence="1">Cell membrane</location>
        <topology evidence="1">Multi-pass membrane protein</topology>
    </subcellularLocation>
</comment>
<sequence length="376" mass="39153">MIGNLVIGTGVMVVPGTLNDISQSLGISVPQAGQLITAAAILMGLGAPLFAGLVAGWDRRRLLTGSLIWYGLLHAACALAPNYATLMPLRVLAVMSPAVFTPQAAACVGLLVPPEQRGRGITFVFLGWSVASVMGMPLAAWIGGAWGWRWAFGLVAVSAWLVSLWVWRAMPDGVRPAALSREAWGRTLGSAPLMMAVGVTLLSAFSQFTLFSYFAPYFAQTHGLNGAGLSLLFLWFGAFGLLGNVLVSRSIDRIGAPRAVLITLSLIALTLLLWPLGRASVWLQALVLVPWALGCFSANSAQQARLVHLSPALAPATVALNSSAMYGGQALGAALGGLMIAQGHMLSLHTVGLVVAATAIALSGWAAWVSRPAPAA</sequence>
<feature type="transmembrane region" description="Helical" evidence="6">
    <location>
        <begin position="313"/>
        <end position="340"/>
    </location>
</feature>
<dbReference type="AlphaFoldDB" id="A0A372EIK8"/>
<dbReference type="Pfam" id="PF07690">
    <property type="entry name" value="MFS_1"/>
    <property type="match status" value="1"/>
</dbReference>
<organism evidence="8 9">
    <name type="scientific">Hydrogenophaga borbori</name>
    <dbReference type="NCBI Taxonomy" id="2294117"/>
    <lineage>
        <taxon>Bacteria</taxon>
        <taxon>Pseudomonadati</taxon>
        <taxon>Pseudomonadota</taxon>
        <taxon>Betaproteobacteria</taxon>
        <taxon>Burkholderiales</taxon>
        <taxon>Comamonadaceae</taxon>
        <taxon>Hydrogenophaga</taxon>
    </lineage>
</organism>
<feature type="transmembrane region" description="Helical" evidence="6">
    <location>
        <begin position="67"/>
        <end position="85"/>
    </location>
</feature>
<evidence type="ECO:0000256" key="4">
    <source>
        <dbReference type="ARBA" id="ARBA00022989"/>
    </source>
</evidence>
<feature type="transmembrane region" description="Helical" evidence="6">
    <location>
        <begin position="188"/>
        <end position="215"/>
    </location>
</feature>
<keyword evidence="5 6" id="KW-0472">Membrane</keyword>